<proteinExistence type="predicted"/>
<evidence type="ECO:0000256" key="1">
    <source>
        <dbReference type="ARBA" id="ARBA00022723"/>
    </source>
</evidence>
<dbReference type="GO" id="GO:0016787">
    <property type="term" value="F:hydrolase activity"/>
    <property type="evidence" value="ECO:0007669"/>
    <property type="project" value="UniProtKB-KW"/>
</dbReference>
<dbReference type="Pfam" id="PF13976">
    <property type="entry name" value="gag_pre-integrs"/>
    <property type="match status" value="1"/>
</dbReference>
<dbReference type="AlphaFoldDB" id="A0AAE1VTH5"/>
<organism evidence="5 6">
    <name type="scientific">Sesamum angolense</name>
    <dbReference type="NCBI Taxonomy" id="2727404"/>
    <lineage>
        <taxon>Eukaryota</taxon>
        <taxon>Viridiplantae</taxon>
        <taxon>Streptophyta</taxon>
        <taxon>Embryophyta</taxon>
        <taxon>Tracheophyta</taxon>
        <taxon>Spermatophyta</taxon>
        <taxon>Magnoliopsida</taxon>
        <taxon>eudicotyledons</taxon>
        <taxon>Gunneridae</taxon>
        <taxon>Pentapetalae</taxon>
        <taxon>asterids</taxon>
        <taxon>lamiids</taxon>
        <taxon>Lamiales</taxon>
        <taxon>Pedaliaceae</taxon>
        <taxon>Sesamum</taxon>
    </lineage>
</organism>
<evidence type="ECO:0000313" key="6">
    <source>
        <dbReference type="Proteomes" id="UP001289374"/>
    </source>
</evidence>
<dbReference type="Gene3D" id="3.30.420.10">
    <property type="entry name" value="Ribonuclease H-like superfamily/Ribonuclease H"/>
    <property type="match status" value="1"/>
</dbReference>
<keyword evidence="6" id="KW-1185">Reference proteome</keyword>
<dbReference type="InterPro" id="IPR039537">
    <property type="entry name" value="Retrotran_Ty1/copia-like"/>
</dbReference>
<accession>A0AAE1VTH5</accession>
<dbReference type="SUPFAM" id="SSF53098">
    <property type="entry name" value="Ribonuclease H-like"/>
    <property type="match status" value="1"/>
</dbReference>
<dbReference type="GO" id="GO:0046872">
    <property type="term" value="F:metal ion binding"/>
    <property type="evidence" value="ECO:0007669"/>
    <property type="project" value="UniProtKB-KW"/>
</dbReference>
<evidence type="ECO:0000259" key="4">
    <source>
        <dbReference type="Pfam" id="PF13976"/>
    </source>
</evidence>
<dbReference type="InterPro" id="IPR012337">
    <property type="entry name" value="RNaseH-like_sf"/>
</dbReference>
<comment type="caution">
    <text evidence="5">The sequence shown here is derived from an EMBL/GenBank/DDBJ whole genome shotgun (WGS) entry which is preliminary data.</text>
</comment>
<protein>
    <submittedName>
        <fullName evidence="5">Retrovirus-related Pol polyprotein from transposon TNT 1-94</fullName>
    </submittedName>
</protein>
<evidence type="ECO:0000256" key="2">
    <source>
        <dbReference type="ARBA" id="ARBA00022801"/>
    </source>
</evidence>
<sequence>MVYTLQQHDLMMSAQNKRKMDNQENAQIWHARLGHISQDRIRRLVNSKILEIDDLDHLLACRSCLKGKITKKPFVGQRTLASNLLDLIYLNVCGPLNTQARGGFFYFITFTDDHSQYGYVYLMRYNSEAFGRFKEFRLEVENQTDRKIKALRSDRGGGTEPCWTMKSFIELPLSSWGYTLETAAKLLNMVPTNTMTKTPHLIWHDKPASYKYLGVWGSLAYVKRLIGDKVDLRSSLCSIFEKSFPADTRCELLLLEESSGATSQTDAVTSSAHIVPTTIFLSFEGRPKYPNNLRDPTKGVKPVECKWVYKRKLGADRKVTTFKTRIVAKWYTQQPRVDFEETYSPIAMAKSTQIMRATAAWYNYEIWQMDVKTAFLNGFIEEEIYIDQLEGFTSVGEEHKNNFDPCIYKKVSGCSVAFLVLYVNDILLIGNDVKILAVGSIQYVVQCIRPDVAFALSVTNIYQTCAGEAHWL</sequence>
<name>A0AAE1VTH5_9LAMI</name>
<feature type="domain" description="GAG-pre-integrase" evidence="4">
    <location>
        <begin position="22"/>
        <end position="68"/>
    </location>
</feature>
<dbReference type="PANTHER" id="PTHR42648">
    <property type="entry name" value="TRANSPOSASE, PUTATIVE-RELATED"/>
    <property type="match status" value="1"/>
</dbReference>
<gene>
    <name evidence="5" type="ORF">Sango_3016000</name>
</gene>
<keyword evidence="1" id="KW-0479">Metal-binding</keyword>
<keyword evidence="2" id="KW-0378">Hydrolase</keyword>
<dbReference type="EMBL" id="JACGWL010000995">
    <property type="protein sequence ID" value="KAK4380932.1"/>
    <property type="molecule type" value="Genomic_DNA"/>
</dbReference>
<dbReference type="InterPro" id="IPR013103">
    <property type="entry name" value="RVT_2"/>
</dbReference>
<evidence type="ECO:0000313" key="5">
    <source>
        <dbReference type="EMBL" id="KAK4380932.1"/>
    </source>
</evidence>
<dbReference type="PANTHER" id="PTHR42648:SF27">
    <property type="entry name" value="RNA-DIRECTED DNA POLYMERASE"/>
    <property type="match status" value="1"/>
</dbReference>
<reference evidence="5" key="2">
    <citation type="journal article" date="2024" name="Plant">
        <title>Genomic evolution and insights into agronomic trait innovations of Sesamum species.</title>
        <authorList>
            <person name="Miao H."/>
            <person name="Wang L."/>
            <person name="Qu L."/>
            <person name="Liu H."/>
            <person name="Sun Y."/>
            <person name="Le M."/>
            <person name="Wang Q."/>
            <person name="Wei S."/>
            <person name="Zheng Y."/>
            <person name="Lin W."/>
            <person name="Duan Y."/>
            <person name="Cao H."/>
            <person name="Xiong S."/>
            <person name="Wang X."/>
            <person name="Wei L."/>
            <person name="Li C."/>
            <person name="Ma Q."/>
            <person name="Ju M."/>
            <person name="Zhao R."/>
            <person name="Li G."/>
            <person name="Mu C."/>
            <person name="Tian Q."/>
            <person name="Mei H."/>
            <person name="Zhang T."/>
            <person name="Gao T."/>
            <person name="Zhang H."/>
        </authorList>
    </citation>
    <scope>NUCLEOTIDE SEQUENCE</scope>
    <source>
        <strain evidence="5">K16</strain>
    </source>
</reference>
<dbReference type="Pfam" id="PF07727">
    <property type="entry name" value="RVT_2"/>
    <property type="match status" value="1"/>
</dbReference>
<dbReference type="InterPro" id="IPR025724">
    <property type="entry name" value="GAG-pre-integrase_dom"/>
</dbReference>
<reference evidence="5" key="1">
    <citation type="submission" date="2020-06" db="EMBL/GenBank/DDBJ databases">
        <authorList>
            <person name="Li T."/>
            <person name="Hu X."/>
            <person name="Zhang T."/>
            <person name="Song X."/>
            <person name="Zhang H."/>
            <person name="Dai N."/>
            <person name="Sheng W."/>
            <person name="Hou X."/>
            <person name="Wei L."/>
        </authorList>
    </citation>
    <scope>NUCLEOTIDE SEQUENCE</scope>
    <source>
        <strain evidence="5">K16</strain>
        <tissue evidence="5">Leaf</tissue>
    </source>
</reference>
<dbReference type="Proteomes" id="UP001289374">
    <property type="component" value="Unassembled WGS sequence"/>
</dbReference>
<evidence type="ECO:0000259" key="3">
    <source>
        <dbReference type="Pfam" id="PF07727"/>
    </source>
</evidence>
<dbReference type="GO" id="GO:0003676">
    <property type="term" value="F:nucleic acid binding"/>
    <property type="evidence" value="ECO:0007669"/>
    <property type="project" value="InterPro"/>
</dbReference>
<feature type="domain" description="Reverse transcriptase Ty1/copia-type" evidence="3">
    <location>
        <begin position="296"/>
        <end position="400"/>
    </location>
</feature>
<dbReference type="InterPro" id="IPR036397">
    <property type="entry name" value="RNaseH_sf"/>
</dbReference>